<proteinExistence type="predicted"/>
<dbReference type="EMBL" id="JAUIQD010000004">
    <property type="protein sequence ID" value="KAK3353713.1"/>
    <property type="molecule type" value="Genomic_DNA"/>
</dbReference>
<feature type="domain" description="Heterokaryon incompatibility" evidence="1">
    <location>
        <begin position="231"/>
        <end position="384"/>
    </location>
</feature>
<keyword evidence="3" id="KW-1185">Reference proteome</keyword>
<comment type="caution">
    <text evidence="2">The sequence shown here is derived from an EMBL/GenBank/DDBJ whole genome shotgun (WGS) entry which is preliminary data.</text>
</comment>
<dbReference type="PANTHER" id="PTHR33112">
    <property type="entry name" value="DOMAIN PROTEIN, PUTATIVE-RELATED"/>
    <property type="match status" value="1"/>
</dbReference>
<reference evidence="2" key="2">
    <citation type="submission" date="2023-06" db="EMBL/GenBank/DDBJ databases">
        <authorList>
            <consortium name="Lawrence Berkeley National Laboratory"/>
            <person name="Haridas S."/>
            <person name="Hensen N."/>
            <person name="Bonometti L."/>
            <person name="Westerberg I."/>
            <person name="Brannstrom I.O."/>
            <person name="Guillou S."/>
            <person name="Cros-Aarteil S."/>
            <person name="Calhoun S."/>
            <person name="Kuo A."/>
            <person name="Mondo S."/>
            <person name="Pangilinan J."/>
            <person name="Riley R."/>
            <person name="Labutti K."/>
            <person name="Andreopoulos B."/>
            <person name="Lipzen A."/>
            <person name="Chen C."/>
            <person name="Yanf M."/>
            <person name="Daum C."/>
            <person name="Ng V."/>
            <person name="Clum A."/>
            <person name="Steindorff A."/>
            <person name="Ohm R."/>
            <person name="Martin F."/>
            <person name="Silar P."/>
            <person name="Natvig D."/>
            <person name="Lalanne C."/>
            <person name="Gautier V."/>
            <person name="Ament-Velasquez S.L."/>
            <person name="Kruys A."/>
            <person name="Hutchinson M.I."/>
            <person name="Powell A.J."/>
            <person name="Barry K."/>
            <person name="Miller A.N."/>
            <person name="Grigoriev I.V."/>
            <person name="Debuchy R."/>
            <person name="Gladieux P."/>
            <person name="Thoren M.H."/>
            <person name="Johannesson H."/>
        </authorList>
    </citation>
    <scope>NUCLEOTIDE SEQUENCE</scope>
    <source>
        <strain evidence="2">CBS 955.72</strain>
    </source>
</reference>
<dbReference type="PANTHER" id="PTHR33112:SF16">
    <property type="entry name" value="HETEROKARYON INCOMPATIBILITY DOMAIN-CONTAINING PROTEIN"/>
    <property type="match status" value="1"/>
</dbReference>
<evidence type="ECO:0000313" key="3">
    <source>
        <dbReference type="Proteomes" id="UP001275084"/>
    </source>
</evidence>
<accession>A0AAJ0HJ78</accession>
<name>A0AAJ0HJ78_9PEZI</name>
<evidence type="ECO:0000259" key="1">
    <source>
        <dbReference type="Pfam" id="PF06985"/>
    </source>
</evidence>
<organism evidence="2 3">
    <name type="scientific">Lasiosphaeria hispida</name>
    <dbReference type="NCBI Taxonomy" id="260671"/>
    <lineage>
        <taxon>Eukaryota</taxon>
        <taxon>Fungi</taxon>
        <taxon>Dikarya</taxon>
        <taxon>Ascomycota</taxon>
        <taxon>Pezizomycotina</taxon>
        <taxon>Sordariomycetes</taxon>
        <taxon>Sordariomycetidae</taxon>
        <taxon>Sordariales</taxon>
        <taxon>Lasiosphaeriaceae</taxon>
        <taxon>Lasiosphaeria</taxon>
    </lineage>
</organism>
<dbReference type="InterPro" id="IPR010730">
    <property type="entry name" value="HET"/>
</dbReference>
<sequence>MTPTPLHSPPMRSQHRQMTDLCERCQRFDIQSLADRAYPWRGYRTHDVQISAESGCLFCATLIQELLPAESRSERKKTGDWIHFRALRREWTTSDNAIERGPGPSEQRATGLNITRLIAKVAVHSIEGNVSSPKVEFHVVADEADPATVSGDIVGGYTERDAGSSHQTVASIKSWIDECRHHYDCSRTFSGSEKLDAAGSPLPTRCIYVSKTDDGSLKFELQHTAGKISQYVTLSHRWTAETGTVSTTQANMADRLRGIGLDNLPPLFTDVFTLVANLDIPYVWIDSLCIIQNDASDWSIEAVRMGEYYQRSAFTLACSDAQPNTLFNKTEPSNIRAPLIQMPYRDPSGKQQGYFYLHKQNIMERYENAVAKSELLTRGWVFQEWILSRRIICYTSSGLFFLCQSRSPRTEIGQLIKPELLLLQPLSSDEYSGDKHAAEKYSLKNSLVDHSLSVSSRRDVDKETHADWEHLVEAYSGLRLTCPSKDRLIAMSGIADEFARALRKRYASIGQTEDDGDVLTTPIRTYVAGLWLSSIRRGLLWEQVQKGTHERIPTIPTWSWASISTQVWWNKPKVEWWGEPVYKTICDFELDRVLHHTFEEYQAGLIDTNPTKPTVDGPLEILPRNNDSRGVRDNPYARFPILCLRAKLQPVILGGYFISDQDVQVTAQLVSHKSLPRTKNWRMVASPLKRDHIAGCASIEHPDFQPPNQQADSVVVDKGQPILYALHISTFGGGRGGMTLSYLSLSHRVFSVLFVRPVQTIVNGYERVGVGRLFGKEIDRGFEDAVMREVRLV</sequence>
<dbReference type="AlphaFoldDB" id="A0AAJ0HJ78"/>
<gene>
    <name evidence="2" type="ORF">B0T25DRAFT_220201</name>
</gene>
<reference evidence="2" key="1">
    <citation type="journal article" date="2023" name="Mol. Phylogenet. Evol.">
        <title>Genome-scale phylogeny and comparative genomics of the fungal order Sordariales.</title>
        <authorList>
            <person name="Hensen N."/>
            <person name="Bonometti L."/>
            <person name="Westerberg I."/>
            <person name="Brannstrom I.O."/>
            <person name="Guillou S."/>
            <person name="Cros-Aarteil S."/>
            <person name="Calhoun S."/>
            <person name="Haridas S."/>
            <person name="Kuo A."/>
            <person name="Mondo S."/>
            <person name="Pangilinan J."/>
            <person name="Riley R."/>
            <person name="LaButti K."/>
            <person name="Andreopoulos B."/>
            <person name="Lipzen A."/>
            <person name="Chen C."/>
            <person name="Yan M."/>
            <person name="Daum C."/>
            <person name="Ng V."/>
            <person name="Clum A."/>
            <person name="Steindorff A."/>
            <person name="Ohm R.A."/>
            <person name="Martin F."/>
            <person name="Silar P."/>
            <person name="Natvig D.O."/>
            <person name="Lalanne C."/>
            <person name="Gautier V."/>
            <person name="Ament-Velasquez S.L."/>
            <person name="Kruys A."/>
            <person name="Hutchinson M.I."/>
            <person name="Powell A.J."/>
            <person name="Barry K."/>
            <person name="Miller A.N."/>
            <person name="Grigoriev I.V."/>
            <person name="Debuchy R."/>
            <person name="Gladieux P."/>
            <person name="Hiltunen Thoren M."/>
            <person name="Johannesson H."/>
        </authorList>
    </citation>
    <scope>NUCLEOTIDE SEQUENCE</scope>
    <source>
        <strain evidence="2">CBS 955.72</strain>
    </source>
</reference>
<dbReference type="Proteomes" id="UP001275084">
    <property type="component" value="Unassembled WGS sequence"/>
</dbReference>
<evidence type="ECO:0000313" key="2">
    <source>
        <dbReference type="EMBL" id="KAK3353713.1"/>
    </source>
</evidence>
<dbReference type="Pfam" id="PF06985">
    <property type="entry name" value="HET"/>
    <property type="match status" value="1"/>
</dbReference>
<protein>
    <submittedName>
        <fullName evidence="2">Heterokaryon incompatibility protein-domain-containing protein</fullName>
    </submittedName>
</protein>